<dbReference type="OrthoDB" id="159416at2"/>
<reference evidence="5 6" key="1">
    <citation type="submission" date="2018-11" db="EMBL/GenBank/DDBJ databases">
        <title>Genome sequencing and assembly of Clostridium tagluense strain A121.</title>
        <authorList>
            <person name="Murakami T."/>
            <person name="Segawa T."/>
            <person name="Shcherbakova V.A."/>
            <person name="Mori H."/>
            <person name="Yoshimura Y."/>
        </authorList>
    </citation>
    <scope>NUCLEOTIDE SEQUENCE [LARGE SCALE GENOMIC DNA]</scope>
    <source>
        <strain evidence="5 6">A121</strain>
    </source>
</reference>
<dbReference type="GO" id="GO:0003676">
    <property type="term" value="F:nucleic acid binding"/>
    <property type="evidence" value="ECO:0007669"/>
    <property type="project" value="InterPro"/>
</dbReference>
<evidence type="ECO:0000256" key="1">
    <source>
        <dbReference type="ARBA" id="ARBA00022722"/>
    </source>
</evidence>
<keyword evidence="2" id="KW-0378">Hydrolase</keyword>
<dbReference type="PANTHER" id="PTHR23044:SF61">
    <property type="entry name" value="3'-5' EXORIBONUCLEASE 1-RELATED"/>
    <property type="match status" value="1"/>
</dbReference>
<dbReference type="GO" id="GO:0000175">
    <property type="term" value="F:3'-5'-RNA exonuclease activity"/>
    <property type="evidence" value="ECO:0007669"/>
    <property type="project" value="InterPro"/>
</dbReference>
<accession>A0A401UG44</accession>
<keyword evidence="1" id="KW-0540">Nuclease</keyword>
<proteinExistence type="predicted"/>
<sequence length="258" mass="29902">MNYIVFDLEFNQGFNFAKETKSITNPKCPFEIIQIGAVKLNENFETIGTLDVLVKPEIYTTLNPFVKELTGLTMEILDTGKSFKEMYSEFTEFFKTDSSVLCVWGVADIKELFRNIEYHELDATIVPTDYINIQSYTSRKLNCKKGINIGLGNAAELLGVPIESEFHDAYNDAFYTAEVFKKIYSSEVKTRIYNPHKNTRVTRPDTENYKLDTCNLFKQFEKMFKREMTQDEKSIINLAYIMGKTNQFQIKIPQIPNK</sequence>
<dbReference type="Pfam" id="PF00929">
    <property type="entry name" value="RNase_T"/>
    <property type="match status" value="1"/>
</dbReference>
<gene>
    <name evidence="5" type="ORF">Ctaglu_00890</name>
</gene>
<dbReference type="InterPro" id="IPR047201">
    <property type="entry name" value="ERI-1_3'hExo-like"/>
</dbReference>
<dbReference type="InterPro" id="IPR036397">
    <property type="entry name" value="RNaseH_sf"/>
</dbReference>
<dbReference type="Proteomes" id="UP000287872">
    <property type="component" value="Unassembled WGS sequence"/>
</dbReference>
<dbReference type="CDD" id="cd06133">
    <property type="entry name" value="ERI-1_3'hExo_like"/>
    <property type="match status" value="1"/>
</dbReference>
<dbReference type="RefSeq" id="WP_124996966.1">
    <property type="nucleotide sequence ID" value="NZ_BHYK01000001.1"/>
</dbReference>
<dbReference type="EMBL" id="BHYK01000001">
    <property type="protein sequence ID" value="GCD08466.1"/>
    <property type="molecule type" value="Genomic_DNA"/>
</dbReference>
<dbReference type="InterPro" id="IPR051274">
    <property type="entry name" value="3-5_Exoribonuclease"/>
</dbReference>
<evidence type="ECO:0000313" key="5">
    <source>
        <dbReference type="EMBL" id="GCD08466.1"/>
    </source>
</evidence>
<evidence type="ECO:0000259" key="4">
    <source>
        <dbReference type="SMART" id="SM00479"/>
    </source>
</evidence>
<dbReference type="SMART" id="SM00479">
    <property type="entry name" value="EXOIII"/>
    <property type="match status" value="1"/>
</dbReference>
<dbReference type="InterPro" id="IPR013520">
    <property type="entry name" value="Ribonucl_H"/>
</dbReference>
<dbReference type="SUPFAM" id="SSF53098">
    <property type="entry name" value="Ribonuclease H-like"/>
    <property type="match status" value="1"/>
</dbReference>
<organism evidence="5 6">
    <name type="scientific">Clostridium tagluense</name>
    <dbReference type="NCBI Taxonomy" id="360422"/>
    <lineage>
        <taxon>Bacteria</taxon>
        <taxon>Bacillati</taxon>
        <taxon>Bacillota</taxon>
        <taxon>Clostridia</taxon>
        <taxon>Eubacteriales</taxon>
        <taxon>Clostridiaceae</taxon>
        <taxon>Clostridium</taxon>
    </lineage>
</organism>
<evidence type="ECO:0000256" key="2">
    <source>
        <dbReference type="ARBA" id="ARBA00022801"/>
    </source>
</evidence>
<dbReference type="AlphaFoldDB" id="A0A401UG44"/>
<name>A0A401UG44_9CLOT</name>
<dbReference type="Gene3D" id="3.30.420.10">
    <property type="entry name" value="Ribonuclease H-like superfamily/Ribonuclease H"/>
    <property type="match status" value="1"/>
</dbReference>
<dbReference type="PANTHER" id="PTHR23044">
    <property type="entry name" value="3'-5' EXONUCLEASE ERI1-RELATED"/>
    <property type="match status" value="1"/>
</dbReference>
<evidence type="ECO:0000256" key="3">
    <source>
        <dbReference type="ARBA" id="ARBA00022839"/>
    </source>
</evidence>
<comment type="caution">
    <text evidence="5">The sequence shown here is derived from an EMBL/GenBank/DDBJ whole genome shotgun (WGS) entry which is preliminary data.</text>
</comment>
<dbReference type="InterPro" id="IPR012337">
    <property type="entry name" value="RNaseH-like_sf"/>
</dbReference>
<protein>
    <submittedName>
        <fullName evidence="5">Exonuclease</fullName>
    </submittedName>
</protein>
<evidence type="ECO:0000313" key="6">
    <source>
        <dbReference type="Proteomes" id="UP000287872"/>
    </source>
</evidence>
<keyword evidence="3 5" id="KW-0269">Exonuclease</keyword>
<keyword evidence="6" id="KW-1185">Reference proteome</keyword>
<feature type="domain" description="Exonuclease" evidence="4">
    <location>
        <begin position="2"/>
        <end position="189"/>
    </location>
</feature>